<feature type="region of interest" description="Disordered" evidence="2">
    <location>
        <begin position="550"/>
        <end position="623"/>
    </location>
</feature>
<feature type="region of interest" description="Disordered" evidence="2">
    <location>
        <begin position="4817"/>
        <end position="4864"/>
    </location>
</feature>
<dbReference type="PANTHER" id="PTHR23159">
    <property type="entry name" value="CENTROSOMAL PROTEIN 2"/>
    <property type="match status" value="1"/>
</dbReference>
<feature type="region of interest" description="Disordered" evidence="2">
    <location>
        <begin position="1607"/>
        <end position="1650"/>
    </location>
</feature>
<feature type="region of interest" description="Disordered" evidence="2">
    <location>
        <begin position="3997"/>
        <end position="4030"/>
    </location>
</feature>
<dbReference type="EMBL" id="PJNB01000001">
    <property type="protein sequence ID" value="PKW18060.1"/>
    <property type="molecule type" value="Genomic_DNA"/>
</dbReference>
<sequence length="4864" mass="512718">MFSSIMVPEEVRRLFQVLTGEDMTDADEGVLFAVADALEWGAVGVGEAGGLVGELVGKVRTEFSGKAADRFAGGLEGFDGLLSSGQGALGELAVFVRDLARQVRYLKLVTIYGLELLAVEMAWAVAWAGATGGASLAWLAARCAVMRLLLSRWWGQLFMRLAMAAAGGVAFNVVPDLQAQLQMLGEKSSARWDGKLSEQAAGMGAFSALVSLPLSAVGGLVSNALTKVLVRGLGDEVDEKILEAAARRAVAEHAELYPVSAMARFADVVGKSLDVYAGMSVRGMWSARFGHGVGEALENALSELFSEVGYLAATGQEVTWNPFSVTAGVFESVFSGVGNLAGLVWRGRLVPEGPSPYLDDTSRREGTATDTTDGGGFGDEKAPLLGTGSGSQTGHIPGSPDKDGAFTSSDASDASEGSDGSDGSRQSDVDSVFPVGPVDSAAVPVPSGKDPVVSAVVDGKDSKDVQGGKEGADGGGKAGAGGGVRGGDAMGGVQVMQGSGQERPGTPPPAYPDAVAGFGSGRSVTSPPPYSLVAGDDQAVAGVDGVDVPGNRPLEVHASQTPDSPAVTPNVSGVPANAALAESGRSGSVVDSDGGVPVGQPTSSSGVTGRDGDSGVDSVAGRGDSHRLGVAAVSADSVTRSAEELQVVPYPRQDPAAGVPVGVSAGVPVGVSVDAVRVLVPGDVVAGGGLVEFVRGGVADSGGGPVLLVSQGNSGAGVVVSSGQGSALARGVGRDVVALVPGPGGRGSQWTVFGADGSARPVGGSSGLVPAGRGGMAGLADSSAVVAVSGQKMVAGEETPAAQTTSAQTTSGQTGSVVGDAQPGATVSSATDTLRGEAVRRGPQSTPLLLRPSGSRWRGQGEGSGLPAVVTGPKRQLRVGPVAGKAGESAGRTRGEAGQGSRGEAGESSRGVKRRKVDAAAAVGAVSGSPGDGGSGVLTATDQAAQQDPSAERKQKQKERNAKQHQAIKAAVERVAELEALAGREGLTGEQEVELAELRPKAQQKQKKKETNAKRYQARKAAAARVAELEALREQGPLTEEQEVELADLQPRVAQQKQKQNETFAKYRSAMKAEAARVAELEALKERGPLTEEQEAELAELWPKVAQQKQKEKERDAARHRARMAAAARVAVLEELKEQGPLTAEQETELAELQPKAQQKQKKKERLVERYRARKAAAARVAVLEELKEQGPLTAEQETELAELQPKAQQWQKKKESEADWYRARKADARVAELEASAGRGPLTEAQQMELAELRSKVAGRGREKKAPDVTKSGVAGPVIGRGAGPEEVSGWIGADQDDLDGWSAEVDLGGWLVGAVADVDGVQVPRGAADAGAMLGEGAYEEFVATELSAFLGQDAGDNAAGVGGAGSVAGVDDFAGFLPDYTEGEGSDGLFGGEGPDGPSFGEPFPEDAVSPDAGHTAESGVWGVADPVAGGELVGVRYRFLPGVNQANYRSGDERYQVNCLEAVVALFNSLKFGRQFVAGPAGDDRDPARLEAAFGATARRVAGVAGAERYVRSVPVGVTVPVIYQRADGSAHVIAAVHAGDGTGVDLLDAQKGEVAEAADVLAATGMWVIPVPGAEVDREGVLPPSGSGLGSQDWGAGLPTEVMGPKRRGGVSGPVARKAGTKRTPEEVGQGSRGEADQGSARVKRRKVDAAAVVGAVSGSPGDGGSGVLTATDQAVQPDPSAERKWKKNEQKAKRYRAGMAAAARVVELEALKEQGPLTGDQEAELAELRPKAQQWQKKKEEDAKRHRARMAAAARVAELEELAGQGPLTVEQEAELAELRPKVAQHRQRQREAGAEYRRTGNAAADRVAELEVLKEQGPLTVEQEVELAELRPKAQQKQKLKEKDAKCHRAKMAAADRVAELEVLKEQGPLTVEQEVELAELRPKAQQKQKKRERDADRYPAGKAAAARVAELEELAGQGPLTVEQEAEVAELRRKAQTWQKKKERDAERSRTGRAAAARVAELEELAGRGPLTVEQEAEVAELRRKAQQWQKKKERDAGYRRTGKAAAARVAELEELAGRGPLTVEQEAEVAELRRKAQQWQNRKEDDAKRHQAGRAAAARVAELEELAGRGPLTDEQATELAELRSKVAARGRKKKDRDVTETGVGDPVVGRGAADAGVMLGADAYEEFVATELPVFLGQDAEDDAAGVGGAGSVVGGFDFAGFLSDYHDWEGSGGLFGGEGPDGLFFGEPVAEDVVGPDAVESGVWGVADPVAGGGSVGSGYWFLSGVNQANYGSGDERFRVNCLEAVVALHNSVKFGRQFVAGPVGGDRDPVRLEVAFGVKARRVGGVAGAERYVRSGPVGVAVPVIYQRADGSAHVIVAVRAGDGDGVDLLDAQKGEVAEAADVLAAAGVWVIPMSGAEAAAEVVLPPSGSGLRREGWGAGLPVEVTGPKRRGGESGPVARRAGTKGRKRTQGEAGQGSRGVKRRKVEVSAAVEAVSGSPGDGGNEVLTQTEQAAQQDPSAERKRKQKEGDAERYRARKAAAARVVELEALKEQGPLTEQQAAELAELEPKAQQKQKKKESTAKYRQVKKAEAARVVELEALEGRGRLTEAQVVELAELRPKVAQQKQKQNENVAKYRRVRKAEAARVVELEALEGRGRLTEEQVVELAELRPKVAQQKQKQNENVAKYRRVRKAEAARVAELEALEERGRLTEEQVVEFAELQPKVAQQKQKRKKWDAKYHRARKTEADRVVELEALEGLTVEQEVELAGLRPKAEQWQKRKEGFAERYRARKVAAARVVELEALKEQGRLTVEQEAELSELRPKAQQWQKQKERFADWYQARKAAARVAELEGLEGLTAEQGVELAELRSKVAARGRKKDRDVTGTGVGGAPVVGRGVGPEGVSGWTGTDQVDLGGWSADVDLGGWLDQAAADLGGVQVPQGAADAGVLLGEGAYDDEFVANELLAFLGQDAGDDAAGASGAGSVAGGFDFAGFLSDYTEWEGSVGLFGGEGPDGPSFGEPFLRDVVGPDTGDAVESGVREDSDPVPGVESVGAGYRFLPGVNQANYGSGDERFRVNCQEAVVALFNSLKFGRQFVAGPVGGDRDPVRLEVAFGVKARRVGGVAGAERYVRSGPVGVAVPVIYQRADGSAHVIVAVRAGDGDGVDLLDAQKGEKAEAVDVQAATGMWVIPVPRAKPEGEVVLPPSRSGLRSQDVGSELPAEVTGPKRRRGESGPVARGAGTSAGRTPGEVGESSRRVKRRKVDAAAAVGAVSGSPGDGGNEVHTPTEQAAQQDPSTEQKQKQSENNAKRYLAGKAAVARVAELEALKEQGPLTEEQEAELSELRPKAQQWQKQSENNAKRYRAGKAAVARVAELEALKEQGPLTEEQEAELAELQPKAQQWQKKKESAVNYRRAGKAAVARVAVLEALAEQGPLTEEQEVELAGLQPKVAQQKQKQKERGTDRYRAGKAAVARVAELEASAEQGPLTEEQEVELAGLQPKVAQQKQKKKDEKAKYRRAGKAAVARVAELEASAEQGPLTEEQEVELAGLQPKVAQWQKQKESDAARYRAGIAAVARVAELEALAEQGPLTEEQEAELAGLQPKVAQWHKKKESDAARYRAGMAAVARVAELEALKERGPLTVEQEAELAELRPKAQQWRKKKESAVNYRRTGKAAVARVAELEALAEQGPLTEEQEVELKELQPEAAHQKQKQREFATDWYRAGKVAAARVAVLEALDERGPLTVEQEVELAELRPKAQQWQKKKEREADRYRAGKAAAARVAELEALKERGPLTVEQEVELAELRPKAQQWQKKKESGVDYRREGMAAAARVAELEVLREQGPLTVEQEVELAELQPKAQQRQKEKERDAEWHRVRKAAARVAMLEALKEQGRLTDEQEAELAELRSKVAGRGRKKKDRDVPETGVGGPVVGRRVGPEEVSGWIGADQDDLDGWSAEVDLGGWLAGAVADVDGVQVPRGAADAGAMLGEGAYEEFVATELSAFLGQDAGDDAAGVGGAGSVAGVDDFAGFLPDYTEGEGSDGFFGGEGPDGPSFGEPFPEDAVSPDAGDTAESGVWGVADPVAGGGSVGSGYRFLPGVNQANYRSGDERYQVNCLEAVVALHNSVKFGRQFVAGPAGGDRDPARLEAAFGATARRVAGVAGAERYVRSMPVGVTVPVIYQRADGSAHVIAAVRAGDGDGVDLLDPQKGQEAEAADVLAAAGVWVIPVPGAEVEGEVVLPPSGSGLRREDGGSGLPAEVTGPKRRRGVSGPVARKAGTSAESSRGVKRRKVEVSAAVRAVSGSRGDGGSEVRTPTDQAAQQDPSAERKWKQKETNAKHYQARKAAVARVAELEALRDQGPLTVEQEAELVELQPKAQQWQKKKDADAARSRARRAAVARVAVLEALAGRGRLTEELAVELAALRPRVAQLKQQKKDSVAKSHRARRAAVARVAVLEELAGRGRLTEELAVELAALRPRVAQLKQQKKDSVAKSHRARRAAVARVAVLEELAGRGRLTEELAVELAALRPRVAQLKQQKKDSVAKSHRARRAAVARVAVLEELAERGPLASELAVELAALRPQAQQWQQKKDADADRYRVGKAAAARVAELEVLREQGPLTEEQEVELAGLRPQAQQWQQKKDADADRYRVGKAAAARVAELEVLREQGPLTEEQEVELAALRPQAQQWQKHKDADADRYQARKAAARVAVLEALKEQGRLTDEQEAELAELRSKVAGRGRKKKDRDVPETGVGGPVVGRRAGPEGVSGWIGADQDDLDGWSAEVDLGGWLVGAVADVDGVQVPRGAADAGVMLGEGAYEEFVATELSAFLGQDADDDAAGVGGAGSVAGVDDFAGFLPDYTEGEGSDGFFGGEGPDGPSFGEPFPEDAVSPDAGHTAESGVWGVTDPVAGG</sequence>
<feature type="compositionally biased region" description="Basic and acidic residues" evidence="2">
    <location>
        <begin position="3408"/>
        <end position="3418"/>
    </location>
</feature>
<feature type="compositionally biased region" description="Low complexity" evidence="2">
    <location>
        <begin position="801"/>
        <end position="816"/>
    </location>
</feature>
<feature type="region of interest" description="Disordered" evidence="2">
    <location>
        <begin position="2381"/>
        <end position="2487"/>
    </location>
</feature>
<keyword evidence="4" id="KW-1185">Reference proteome</keyword>
<feature type="compositionally biased region" description="Polar residues" evidence="2">
    <location>
        <begin position="558"/>
        <end position="571"/>
    </location>
</feature>
<feature type="compositionally biased region" description="Low complexity" evidence="2">
    <location>
        <begin position="3217"/>
        <end position="3227"/>
    </location>
</feature>
<feature type="region of interest" description="Disordered" evidence="2">
    <location>
        <begin position="3150"/>
        <end position="3263"/>
    </location>
</feature>
<dbReference type="RefSeq" id="WP_249028323.1">
    <property type="nucleotide sequence ID" value="NZ_PJNB01000001.1"/>
</dbReference>
<evidence type="ECO:0000256" key="2">
    <source>
        <dbReference type="SAM" id="MobiDB-lite"/>
    </source>
</evidence>
<feature type="region of interest" description="Disordered" evidence="2">
    <location>
        <begin position="989"/>
        <end position="1015"/>
    </location>
</feature>
<feature type="coiled-coil region" evidence="1">
    <location>
        <begin position="2031"/>
        <end position="2058"/>
    </location>
</feature>
<evidence type="ECO:0000313" key="4">
    <source>
        <dbReference type="Proteomes" id="UP000233786"/>
    </source>
</evidence>
<feature type="region of interest" description="Disordered" evidence="2">
    <location>
        <begin position="3388"/>
        <end position="3470"/>
    </location>
</feature>
<feature type="compositionally biased region" description="Basic and acidic residues" evidence="2">
    <location>
        <begin position="458"/>
        <end position="472"/>
    </location>
</feature>
<dbReference type="STRING" id="994479.GCA_000194155_06740"/>
<feature type="region of interest" description="Disordered" evidence="2">
    <location>
        <begin position="4688"/>
        <end position="4720"/>
    </location>
</feature>
<feature type="region of interest" description="Disordered" evidence="2">
    <location>
        <begin position="354"/>
        <end position="490"/>
    </location>
</feature>
<feature type="region of interest" description="Disordered" evidence="2">
    <location>
        <begin position="3335"/>
        <end position="3357"/>
    </location>
</feature>
<feature type="compositionally biased region" description="Low complexity" evidence="2">
    <location>
        <begin position="919"/>
        <end position="929"/>
    </location>
</feature>
<feature type="region of interest" description="Disordered" evidence="2">
    <location>
        <begin position="1141"/>
        <end position="1166"/>
    </location>
</feature>
<feature type="compositionally biased region" description="Polar residues" evidence="2">
    <location>
        <begin position="4265"/>
        <end position="4276"/>
    </location>
</feature>
<feature type="region of interest" description="Disordered" evidence="2">
    <location>
        <begin position="1939"/>
        <end position="1963"/>
    </location>
</feature>
<organism evidence="3 4">
    <name type="scientific">Saccharopolyspora spinosa</name>
    <dbReference type="NCBI Taxonomy" id="60894"/>
    <lineage>
        <taxon>Bacteria</taxon>
        <taxon>Bacillati</taxon>
        <taxon>Actinomycetota</taxon>
        <taxon>Actinomycetes</taxon>
        <taxon>Pseudonocardiales</taxon>
        <taxon>Pseudonocardiaceae</taxon>
        <taxon>Saccharopolyspora</taxon>
    </lineage>
</organism>
<feature type="region of interest" description="Disordered" evidence="2">
    <location>
        <begin position="1787"/>
        <end position="1807"/>
    </location>
</feature>
<keyword evidence="1" id="KW-0175">Coiled coil</keyword>
<feature type="compositionally biased region" description="Gly residues" evidence="2">
    <location>
        <begin position="2839"/>
        <end position="2855"/>
    </location>
</feature>
<feature type="region of interest" description="Disordered" evidence="2">
    <location>
        <begin position="1394"/>
        <end position="1418"/>
    </location>
</feature>
<feature type="compositionally biased region" description="Polar residues" evidence="2">
    <location>
        <begin position="938"/>
        <end position="949"/>
    </location>
</feature>
<feature type="region of interest" description="Disordered" evidence="2">
    <location>
        <begin position="3279"/>
        <end position="3314"/>
    </location>
</feature>
<feature type="region of interest" description="Disordered" evidence="2">
    <location>
        <begin position="3863"/>
        <end position="3887"/>
    </location>
</feature>
<feature type="compositionally biased region" description="Basic and acidic residues" evidence="2">
    <location>
        <begin position="4277"/>
        <end position="4289"/>
    </location>
</feature>
<evidence type="ECO:0000313" key="3">
    <source>
        <dbReference type="EMBL" id="PKW18060.1"/>
    </source>
</evidence>
<feature type="compositionally biased region" description="Polar residues" evidence="2">
    <location>
        <begin position="3236"/>
        <end position="3248"/>
    </location>
</feature>
<accession>A0A2N3Y572</accession>
<feature type="compositionally biased region" description="Polar residues" evidence="2">
    <location>
        <begin position="2458"/>
        <end position="2470"/>
    </location>
</feature>
<feature type="region of interest" description="Disordered" evidence="2">
    <location>
        <begin position="4192"/>
        <end position="4289"/>
    </location>
</feature>
<feature type="compositionally biased region" description="Basic and acidic residues" evidence="2">
    <location>
        <begin position="1796"/>
        <end position="1805"/>
    </location>
</feature>
<feature type="compositionally biased region" description="Gly residues" evidence="2">
    <location>
        <begin position="4819"/>
        <end position="4828"/>
    </location>
</feature>
<feature type="compositionally biased region" description="Low complexity" evidence="2">
    <location>
        <begin position="1141"/>
        <end position="1158"/>
    </location>
</feature>
<protein>
    <recommendedName>
        <fullName evidence="5">Papain fold toxin 1 (Glutamine deamidase) of polymorphic toxin system</fullName>
    </recommendedName>
</protein>
<feature type="compositionally biased region" description="Basic and acidic residues" evidence="2">
    <location>
        <begin position="1948"/>
        <end position="1958"/>
    </location>
</feature>
<dbReference type="PANTHER" id="PTHR23159:SF31">
    <property type="entry name" value="CENTROSOME-ASSOCIATED PROTEIN CEP250 ISOFORM X1"/>
    <property type="match status" value="1"/>
</dbReference>
<feature type="compositionally biased region" description="Basic and acidic residues" evidence="2">
    <location>
        <begin position="950"/>
        <end position="962"/>
    </location>
</feature>
<feature type="compositionally biased region" description="Low complexity" evidence="2">
    <location>
        <begin position="583"/>
        <end position="599"/>
    </location>
</feature>
<name>A0A2N3Y572_SACSN</name>
<evidence type="ECO:0008006" key="5">
    <source>
        <dbReference type="Google" id="ProtNLM"/>
    </source>
</evidence>
<reference evidence="3" key="1">
    <citation type="submission" date="2017-12" db="EMBL/GenBank/DDBJ databases">
        <title>Sequencing the genomes of 1000 Actinobacteria strains.</title>
        <authorList>
            <person name="Klenk H.-P."/>
        </authorList>
    </citation>
    <scope>NUCLEOTIDE SEQUENCE [LARGE SCALE GENOMIC DNA]</scope>
    <source>
        <strain evidence="3">DSM 44228</strain>
    </source>
</reference>
<dbReference type="Proteomes" id="UP000233786">
    <property type="component" value="Unassembled WGS sequence"/>
</dbReference>
<feature type="compositionally biased region" description="Low complexity" evidence="2">
    <location>
        <begin position="4710"/>
        <end position="4719"/>
    </location>
</feature>
<feature type="region of interest" description="Disordered" evidence="2">
    <location>
        <begin position="797"/>
        <end position="968"/>
    </location>
</feature>
<feature type="compositionally biased region" description="Low complexity" evidence="2">
    <location>
        <begin position="408"/>
        <end position="431"/>
    </location>
</feature>
<feature type="region of interest" description="Disordered" evidence="2">
    <location>
        <begin position="1259"/>
        <end position="1283"/>
    </location>
</feature>
<evidence type="ECO:0000256" key="1">
    <source>
        <dbReference type="SAM" id="Coils"/>
    </source>
</evidence>
<feature type="compositionally biased region" description="Basic and acidic residues" evidence="2">
    <location>
        <begin position="1109"/>
        <end position="1119"/>
    </location>
</feature>
<proteinExistence type="predicted"/>
<gene>
    <name evidence="3" type="ORF">A8926_6115</name>
</gene>
<feature type="region of interest" description="Disordered" evidence="2">
    <location>
        <begin position="2832"/>
        <end position="2861"/>
    </location>
</feature>
<feature type="region of interest" description="Disordered" evidence="2">
    <location>
        <begin position="1101"/>
        <end position="1122"/>
    </location>
</feature>
<feature type="region of interest" description="Disordered" evidence="2">
    <location>
        <begin position="1886"/>
        <end position="1912"/>
    </location>
</feature>
<comment type="caution">
    <text evidence="3">The sequence shown here is derived from an EMBL/GenBank/DDBJ whole genome shotgun (WGS) entry which is preliminary data.</text>
</comment>
<feature type="compositionally biased region" description="Gly residues" evidence="2">
    <location>
        <begin position="473"/>
        <end position="490"/>
    </location>
</feature>
<feature type="compositionally biased region" description="Basic and acidic residues" evidence="2">
    <location>
        <begin position="1259"/>
        <end position="1269"/>
    </location>
</feature>